<proteinExistence type="predicted"/>
<sequence precursor="true">MGESWRDALSSLWHGLLYGGGSARFLRILLAVLLVASIGWSVYLYRQIITISRISPVEAPLPKPAAEQDQKYAGLAKGFEEIVQVRTGNKEATYMASALGRYAFNEPPMPVVQEALAKVAAQKGKAPSPAIEQVYLPPYMEVRAIMILNKKPMALMNIEGEGDGVIVSPGYKFGGGRGRVVSITQTKVVVLWAGTSMELGLEAL</sequence>
<dbReference type="STRING" id="891968.Anamo_2000"/>
<protein>
    <submittedName>
        <fullName evidence="2">Uncharacterized protein</fullName>
    </submittedName>
</protein>
<dbReference type="eggNOG" id="ENOG5032ZM8">
    <property type="taxonomic scope" value="Bacteria"/>
</dbReference>
<dbReference type="EMBL" id="CP003198">
    <property type="protein sequence ID" value="AFM22583.1"/>
    <property type="molecule type" value="Genomic_DNA"/>
</dbReference>
<keyword evidence="3" id="KW-1185">Reference proteome</keyword>
<dbReference type="AlphaFoldDB" id="I4BZ76"/>
<evidence type="ECO:0000256" key="1">
    <source>
        <dbReference type="SAM" id="Phobius"/>
    </source>
</evidence>
<accession>I4BZ76</accession>
<keyword evidence="1" id="KW-0812">Transmembrane</keyword>
<organism evidence="2 3">
    <name type="scientific">Acetomicrobium mobile (strain ATCC BAA-54 / DSM 13181 / JCM 12221 / NGA)</name>
    <name type="common">Anaerobaculum mobile</name>
    <dbReference type="NCBI Taxonomy" id="891968"/>
    <lineage>
        <taxon>Bacteria</taxon>
        <taxon>Thermotogati</taxon>
        <taxon>Synergistota</taxon>
        <taxon>Synergistia</taxon>
        <taxon>Synergistales</taxon>
        <taxon>Acetomicrobiaceae</taxon>
        <taxon>Acetomicrobium</taxon>
    </lineage>
</organism>
<name>I4BZ76_ACEMN</name>
<dbReference type="Proteomes" id="UP000006061">
    <property type="component" value="Chromosome"/>
</dbReference>
<dbReference type="HOGENOM" id="CLU_1346621_0_0_0"/>
<dbReference type="KEGG" id="amo:Anamo_2000"/>
<keyword evidence="1" id="KW-1133">Transmembrane helix</keyword>
<keyword evidence="1" id="KW-0472">Membrane</keyword>
<feature type="transmembrane region" description="Helical" evidence="1">
    <location>
        <begin position="25"/>
        <end position="45"/>
    </location>
</feature>
<reference evidence="3" key="1">
    <citation type="journal article" date="2013" name="Stand. Genomic Sci.">
        <title>Complete genome sequence of the moderate thermophile Anaerobaculum mobile type strain (NGA(T)).</title>
        <authorList>
            <person name="Mavromatis K."/>
            <person name="Stackebrandt E."/>
            <person name="Held B."/>
            <person name="Lapidus A."/>
            <person name="Nolan M."/>
            <person name="Lucas S."/>
            <person name="Hammon N."/>
            <person name="Deshpande S."/>
            <person name="Cheng J.F."/>
            <person name="Tapia R."/>
            <person name="Goodwin L.A."/>
            <person name="Pitluck S."/>
            <person name="Liolios K."/>
            <person name="Pagani I."/>
            <person name="Ivanova N."/>
            <person name="Mikhailova N."/>
            <person name="Huntemann M."/>
            <person name="Pati A."/>
            <person name="Chen A."/>
            <person name="Palaniappan K."/>
            <person name="Land M."/>
            <person name="Rohde M."/>
            <person name="Spring S."/>
            <person name="Goker M."/>
            <person name="Woyke T."/>
            <person name="Detter J.C."/>
            <person name="Bristow J."/>
            <person name="Eisen J.A."/>
            <person name="Markowitz V."/>
            <person name="Hugenholtz P."/>
            <person name="Klenk H.P."/>
            <person name="Kyrpides N.C."/>
        </authorList>
    </citation>
    <scope>NUCLEOTIDE SEQUENCE</scope>
    <source>
        <strain evidence="3">ATCC BAA-54 / DSM 13181 / NGA</strain>
    </source>
</reference>
<gene>
    <name evidence="2" type="ordered locus">Anamo_2000</name>
</gene>
<evidence type="ECO:0000313" key="2">
    <source>
        <dbReference type="EMBL" id="AFM22583.1"/>
    </source>
</evidence>
<evidence type="ECO:0000313" key="3">
    <source>
        <dbReference type="Proteomes" id="UP000006061"/>
    </source>
</evidence>